<protein>
    <submittedName>
        <fullName evidence="2">Uncharacterized protein</fullName>
    </submittedName>
</protein>
<accession>A0AAE0Z1K9</accession>
<proteinExistence type="predicted"/>
<dbReference type="AlphaFoldDB" id="A0AAE0Z1K9"/>
<sequence length="115" mass="13611">MKIDIPKSFAPSNTQKTHRRLQKSTTRRRTREKFLRKRGQKTPLNFWHRVTSFGWEGLIKRGDMEGQHHFSTGPRHPEGPEWTVNRWRWRLDKGRKGWATLSSDDSLSSQCLPSI</sequence>
<organism evidence="2 3">
    <name type="scientific">Elysia crispata</name>
    <name type="common">lettuce slug</name>
    <dbReference type="NCBI Taxonomy" id="231223"/>
    <lineage>
        <taxon>Eukaryota</taxon>
        <taxon>Metazoa</taxon>
        <taxon>Spiralia</taxon>
        <taxon>Lophotrochozoa</taxon>
        <taxon>Mollusca</taxon>
        <taxon>Gastropoda</taxon>
        <taxon>Heterobranchia</taxon>
        <taxon>Euthyneura</taxon>
        <taxon>Panpulmonata</taxon>
        <taxon>Sacoglossa</taxon>
        <taxon>Placobranchoidea</taxon>
        <taxon>Plakobranchidae</taxon>
        <taxon>Elysia</taxon>
    </lineage>
</organism>
<keyword evidence="3" id="KW-1185">Reference proteome</keyword>
<feature type="region of interest" description="Disordered" evidence="1">
    <location>
        <begin position="1"/>
        <end position="35"/>
    </location>
</feature>
<feature type="compositionally biased region" description="Basic residues" evidence="1">
    <location>
        <begin position="16"/>
        <end position="35"/>
    </location>
</feature>
<reference evidence="2" key="1">
    <citation type="journal article" date="2023" name="G3 (Bethesda)">
        <title>A reference genome for the long-term kleptoplast-retaining sea slug Elysia crispata morphotype clarki.</title>
        <authorList>
            <person name="Eastman K.E."/>
            <person name="Pendleton A.L."/>
            <person name="Shaikh M.A."/>
            <person name="Suttiyut T."/>
            <person name="Ogas R."/>
            <person name="Tomko P."/>
            <person name="Gavelis G."/>
            <person name="Widhalm J.R."/>
            <person name="Wisecaver J.H."/>
        </authorList>
    </citation>
    <scope>NUCLEOTIDE SEQUENCE</scope>
    <source>
        <strain evidence="2">ECLA1</strain>
    </source>
</reference>
<name>A0AAE0Z1K9_9GAST</name>
<dbReference type="EMBL" id="JAWDGP010004927">
    <property type="protein sequence ID" value="KAK3761015.1"/>
    <property type="molecule type" value="Genomic_DNA"/>
</dbReference>
<evidence type="ECO:0000256" key="1">
    <source>
        <dbReference type="SAM" id="MobiDB-lite"/>
    </source>
</evidence>
<comment type="caution">
    <text evidence="2">The sequence shown here is derived from an EMBL/GenBank/DDBJ whole genome shotgun (WGS) entry which is preliminary data.</text>
</comment>
<evidence type="ECO:0000313" key="3">
    <source>
        <dbReference type="Proteomes" id="UP001283361"/>
    </source>
</evidence>
<gene>
    <name evidence="2" type="ORF">RRG08_022422</name>
</gene>
<dbReference type="Proteomes" id="UP001283361">
    <property type="component" value="Unassembled WGS sequence"/>
</dbReference>
<evidence type="ECO:0000313" key="2">
    <source>
        <dbReference type="EMBL" id="KAK3761015.1"/>
    </source>
</evidence>